<dbReference type="Proteomes" id="UP000183900">
    <property type="component" value="Unassembled WGS sequence"/>
</dbReference>
<gene>
    <name evidence="1" type="ORF">Ga0061067_102232</name>
</gene>
<evidence type="ECO:0000313" key="2">
    <source>
        <dbReference type="Proteomes" id="UP000183900"/>
    </source>
</evidence>
<dbReference type="AlphaFoldDB" id="A0A0K6HQ44"/>
<protein>
    <recommendedName>
        <fullName evidence="3">DUF2946 domain-containing protein</fullName>
    </recommendedName>
</protein>
<reference evidence="2" key="1">
    <citation type="submission" date="2015-08" db="EMBL/GenBank/DDBJ databases">
        <authorList>
            <person name="Varghese N."/>
        </authorList>
    </citation>
    <scope>NUCLEOTIDE SEQUENCE [LARGE SCALE GENOMIC DNA]</scope>
    <source>
        <strain evidence="2">DSM 23407</strain>
    </source>
</reference>
<dbReference type="RefSeq" id="WP_167345110.1">
    <property type="nucleotide sequence ID" value="NZ_CYHE01000002.1"/>
</dbReference>
<dbReference type="EMBL" id="CYHE01000002">
    <property type="protein sequence ID" value="CUA93040.1"/>
    <property type="molecule type" value="Genomic_DNA"/>
</dbReference>
<name>A0A0K6HQ44_9HYPH</name>
<keyword evidence="2" id="KW-1185">Reference proteome</keyword>
<evidence type="ECO:0008006" key="3">
    <source>
        <dbReference type="Google" id="ProtNLM"/>
    </source>
</evidence>
<evidence type="ECO:0000313" key="1">
    <source>
        <dbReference type="EMBL" id="CUA93040.1"/>
    </source>
</evidence>
<organism evidence="1 2">
    <name type="scientific">Pannonibacter indicus</name>
    <dbReference type="NCBI Taxonomy" id="466044"/>
    <lineage>
        <taxon>Bacteria</taxon>
        <taxon>Pseudomonadati</taxon>
        <taxon>Pseudomonadota</taxon>
        <taxon>Alphaproteobacteria</taxon>
        <taxon>Hyphomicrobiales</taxon>
        <taxon>Stappiaceae</taxon>
        <taxon>Pannonibacter</taxon>
    </lineage>
</organism>
<proteinExistence type="predicted"/>
<sequence length="132" mass="13634">MHQGRQHTANLLRILCAMGFLLLGFAHQPPAFALSASQLEELEAFRLPDGSLPVLCLTPTGKDGTPHHSGSEGCEACRLSASVVLPEPAPGTGEALSFAQQGSWGLYLPQVPASGVPPGSSGSRAPPANILI</sequence>
<accession>A0A0K6HQ44</accession>